<proteinExistence type="inferred from homology"/>
<comment type="subcellular location">
    <subcellularLocation>
        <location evidence="1">Cell membrane</location>
    </subcellularLocation>
</comment>
<feature type="region of interest" description="Disordered" evidence="7">
    <location>
        <begin position="245"/>
        <end position="272"/>
    </location>
</feature>
<reference evidence="8 9" key="1">
    <citation type="submission" date="2020-08" db="EMBL/GenBank/DDBJ databases">
        <title>Plant Genome Project.</title>
        <authorList>
            <person name="Zhang R.-G."/>
        </authorList>
    </citation>
    <scope>NUCLEOTIDE SEQUENCE [LARGE SCALE GENOMIC DNA]</scope>
    <source>
        <tissue evidence="8">Rhizome</tissue>
    </source>
</reference>
<keyword evidence="5" id="KW-0472">Membrane</keyword>
<dbReference type="AlphaFoldDB" id="A0A8J5F4F5"/>
<dbReference type="EMBL" id="JACMSC010000017">
    <property type="protein sequence ID" value="KAG6478052.1"/>
    <property type="molecule type" value="Genomic_DNA"/>
</dbReference>
<keyword evidence="6" id="KW-0927">Auxin signaling pathway</keyword>
<evidence type="ECO:0000313" key="8">
    <source>
        <dbReference type="EMBL" id="KAG6478052.1"/>
    </source>
</evidence>
<keyword evidence="9" id="KW-1185">Reference proteome</keyword>
<comment type="similarity">
    <text evidence="2">Belongs to the BIG GRAIN 1 (BG1) plant protein family.</text>
</comment>
<keyword evidence="3" id="KW-0813">Transport</keyword>
<evidence type="ECO:0000256" key="3">
    <source>
        <dbReference type="ARBA" id="ARBA00022448"/>
    </source>
</evidence>
<evidence type="ECO:0000256" key="7">
    <source>
        <dbReference type="SAM" id="MobiDB-lite"/>
    </source>
</evidence>
<feature type="region of interest" description="Disordered" evidence="7">
    <location>
        <begin position="53"/>
        <end position="165"/>
    </location>
</feature>
<feature type="compositionally biased region" description="Low complexity" evidence="7">
    <location>
        <begin position="202"/>
        <end position="213"/>
    </location>
</feature>
<organism evidence="8 9">
    <name type="scientific">Zingiber officinale</name>
    <name type="common">Ginger</name>
    <name type="synonym">Amomum zingiber</name>
    <dbReference type="NCBI Taxonomy" id="94328"/>
    <lineage>
        <taxon>Eukaryota</taxon>
        <taxon>Viridiplantae</taxon>
        <taxon>Streptophyta</taxon>
        <taxon>Embryophyta</taxon>
        <taxon>Tracheophyta</taxon>
        <taxon>Spermatophyta</taxon>
        <taxon>Magnoliopsida</taxon>
        <taxon>Liliopsida</taxon>
        <taxon>Zingiberales</taxon>
        <taxon>Zingiberaceae</taxon>
        <taxon>Zingiber</taxon>
    </lineage>
</organism>
<evidence type="ECO:0000313" key="9">
    <source>
        <dbReference type="Proteomes" id="UP000734854"/>
    </source>
</evidence>
<gene>
    <name evidence="8" type="ORF">ZIOFF_061484</name>
</gene>
<keyword evidence="4" id="KW-1003">Cell membrane</keyword>
<evidence type="ECO:0000256" key="4">
    <source>
        <dbReference type="ARBA" id="ARBA00022475"/>
    </source>
</evidence>
<dbReference type="PANTHER" id="PTHR33541">
    <property type="entry name" value="PROTEIN BIG GRAIN 1-LIKE A-RELATED"/>
    <property type="match status" value="1"/>
</dbReference>
<feature type="region of interest" description="Disordered" evidence="7">
    <location>
        <begin position="180"/>
        <end position="228"/>
    </location>
</feature>
<accession>A0A8J5F4F5</accession>
<sequence length="381" mass="40561">MGERWAKDNNQGGYQNPSFSSTLLDAIYRSIDESDGNAAAFGGGSARDRCCAPAGIIPNRLPTTLRPPAEAANKRGSSRCRTLPPISTSSSSDISSYGGFSSSSDPDSAATRLRPIRTGVAPLRSVARPPPLAEEDEKKKKKSGSIRGKLRDLGGSRSATPASPGARLAGFLGSLLSAVSGAPRKQSPSSSVAGAGGRDDSACSTASSHSRSCLTKKPSTREGAAKGGKRTVRFYPVSVIVDEDPRPCGKRSVCEPNPRSDSRRQQQSMTSIHLAVGRTRPVVRPSHDMEANLLQLSYGSGKRRLDARLVAATDEAFGRRLRRDDSSPFQPRNHQQIPAFARLIAEAEQPRAVSCGASGHRADVDEALRAMLTDGFDFMRE</sequence>
<evidence type="ECO:0000256" key="5">
    <source>
        <dbReference type="ARBA" id="ARBA00023136"/>
    </source>
</evidence>
<dbReference type="GO" id="GO:0009734">
    <property type="term" value="P:auxin-activated signaling pathway"/>
    <property type="evidence" value="ECO:0007669"/>
    <property type="project" value="UniProtKB-KW"/>
</dbReference>
<dbReference type="Proteomes" id="UP000734854">
    <property type="component" value="Unassembled WGS sequence"/>
</dbReference>
<evidence type="ECO:0000256" key="6">
    <source>
        <dbReference type="ARBA" id="ARBA00023294"/>
    </source>
</evidence>
<evidence type="ECO:0000256" key="2">
    <source>
        <dbReference type="ARBA" id="ARBA00010067"/>
    </source>
</evidence>
<dbReference type="PANTHER" id="PTHR33541:SF28">
    <property type="entry name" value="PROTEIN BIG GRAIN 1-LIKE A"/>
    <property type="match status" value="1"/>
</dbReference>
<name>A0A8J5F4F5_ZINOF</name>
<protein>
    <submittedName>
        <fullName evidence="8">Uncharacterized protein</fullName>
    </submittedName>
</protein>
<feature type="compositionally biased region" description="Low complexity" evidence="7">
    <location>
        <begin position="84"/>
        <end position="108"/>
    </location>
</feature>
<comment type="caution">
    <text evidence="8">The sequence shown here is derived from an EMBL/GenBank/DDBJ whole genome shotgun (WGS) entry which is preliminary data.</text>
</comment>
<dbReference type="GO" id="GO:0005886">
    <property type="term" value="C:plasma membrane"/>
    <property type="evidence" value="ECO:0007669"/>
    <property type="project" value="UniProtKB-SubCell"/>
</dbReference>
<dbReference type="InterPro" id="IPR039621">
    <property type="entry name" value="BG1-like"/>
</dbReference>
<evidence type="ECO:0000256" key="1">
    <source>
        <dbReference type="ARBA" id="ARBA00004236"/>
    </source>
</evidence>